<dbReference type="RefSeq" id="WP_322471491.1">
    <property type="nucleotide sequence ID" value="NZ_JAXOTW010000031.1"/>
</dbReference>
<evidence type="ECO:0000313" key="2">
    <source>
        <dbReference type="Proteomes" id="UP001292252"/>
    </source>
</evidence>
<name>A0AAW9JRP1_BACTU</name>
<comment type="caution">
    <text evidence="1">The sequence shown here is derived from an EMBL/GenBank/DDBJ whole genome shotgun (WGS) entry which is preliminary data.</text>
</comment>
<proteinExistence type="predicted"/>
<organism evidence="1 2">
    <name type="scientific">Bacillus thuringiensis</name>
    <dbReference type="NCBI Taxonomy" id="1428"/>
    <lineage>
        <taxon>Bacteria</taxon>
        <taxon>Bacillati</taxon>
        <taxon>Bacillota</taxon>
        <taxon>Bacilli</taxon>
        <taxon>Bacillales</taxon>
        <taxon>Bacillaceae</taxon>
        <taxon>Bacillus</taxon>
        <taxon>Bacillus cereus group</taxon>
    </lineage>
</organism>
<accession>A0AAW9JRP1</accession>
<protein>
    <submittedName>
        <fullName evidence="1">Uncharacterized protein</fullName>
    </submittedName>
</protein>
<dbReference type="Proteomes" id="UP001292252">
    <property type="component" value="Unassembled WGS sequence"/>
</dbReference>
<sequence length="54" mass="6241">MSRLTILSDVVESMADHGYSKQEITEIFVFMGMTTKQTEHALYVAERWGVFNKN</sequence>
<evidence type="ECO:0000313" key="1">
    <source>
        <dbReference type="EMBL" id="MDZ5480361.1"/>
    </source>
</evidence>
<dbReference type="AlphaFoldDB" id="A0AAW9JRP1"/>
<dbReference type="EMBL" id="JAXOTW010000031">
    <property type="protein sequence ID" value="MDZ5480361.1"/>
    <property type="molecule type" value="Genomic_DNA"/>
</dbReference>
<reference evidence="1" key="1">
    <citation type="submission" date="2023-12" db="EMBL/GenBank/DDBJ databases">
        <title>Genome sequence of Bacillus thuringiensis strain SS10.</title>
        <authorList>
            <person name="Rouis S."/>
        </authorList>
    </citation>
    <scope>NUCLEOTIDE SEQUENCE</scope>
    <source>
        <strain evidence="1">SS10</strain>
    </source>
</reference>
<gene>
    <name evidence="1" type="ORF">U2F49_29925</name>
</gene>